<dbReference type="Pfam" id="PF07690">
    <property type="entry name" value="MFS_1"/>
    <property type="match status" value="1"/>
</dbReference>
<sequence length="435" mass="48759">MKEKMPLAHSQLANVIRKVQFRLLPLIVLMFALSMLDRSNVGFVKHYLEVDAGISASAYALGAGIFFIGYALFEVPSNLLLHKVGARIWLSRIMVTWGLVSVAMIFVHDPMSFYILRFLLGAAEAGFSPGVILFLTYWFPKTYRGQAYGWYYLGVPIALMLGGPFSGWLLDSSYSFGFTNWQWMFIVQGVLTVLVGIIAFFVLVSKPDQAKWLTQPEKQLLNQALAKDRSIQNQTENSNNQRVFTDWRVWRFVFIYFTIQMSVYGVLFYLPSKLADLLNIHVGLTVGYYSAIPWICTVILLPVITRIADKKANWNSMAILMLSCAVVGIGLSTQTTHIFQFMLMISLAVVGFIIVQPLFWNLPTQYLSGRAAAVGTALIGSIGNLGGFVAPNLKNWADQKWDNDIAGLTVLAIVGFSGVIALFLLKREHHIGWLR</sequence>
<accession>A0A917MBT4</accession>
<dbReference type="RefSeq" id="WP_229738741.1">
    <property type="nucleotide sequence ID" value="NZ_BMER01000002.1"/>
</dbReference>
<evidence type="ECO:0000313" key="8">
    <source>
        <dbReference type="EMBL" id="GGG90376.1"/>
    </source>
</evidence>
<feature type="domain" description="Major facilitator superfamily (MFS) profile" evidence="7">
    <location>
        <begin position="23"/>
        <end position="430"/>
    </location>
</feature>
<feature type="transmembrane region" description="Helical" evidence="6">
    <location>
        <begin position="371"/>
        <end position="393"/>
    </location>
</feature>
<dbReference type="GO" id="GO:0022857">
    <property type="term" value="F:transmembrane transporter activity"/>
    <property type="evidence" value="ECO:0007669"/>
    <property type="project" value="InterPro"/>
</dbReference>
<dbReference type="SUPFAM" id="SSF103473">
    <property type="entry name" value="MFS general substrate transporter"/>
    <property type="match status" value="1"/>
</dbReference>
<evidence type="ECO:0000259" key="7">
    <source>
        <dbReference type="PROSITE" id="PS50850"/>
    </source>
</evidence>
<dbReference type="PANTHER" id="PTHR43791:SF30">
    <property type="entry name" value="INNER MEMBRANE TRANSPORT PROTEIN RHMT"/>
    <property type="match status" value="1"/>
</dbReference>
<evidence type="ECO:0000256" key="6">
    <source>
        <dbReference type="SAM" id="Phobius"/>
    </source>
</evidence>
<keyword evidence="9" id="KW-1185">Reference proteome</keyword>
<evidence type="ECO:0000313" key="9">
    <source>
        <dbReference type="Proteomes" id="UP000660862"/>
    </source>
</evidence>
<feature type="transmembrane region" description="Helical" evidence="6">
    <location>
        <begin position="114"/>
        <end position="138"/>
    </location>
</feature>
<reference evidence="8" key="2">
    <citation type="submission" date="2020-09" db="EMBL/GenBank/DDBJ databases">
        <authorList>
            <person name="Sun Q."/>
            <person name="Zhou Y."/>
        </authorList>
    </citation>
    <scope>NUCLEOTIDE SEQUENCE</scope>
    <source>
        <strain evidence="8">CGMCC 1.12195</strain>
    </source>
</reference>
<feature type="transmembrane region" description="Helical" evidence="6">
    <location>
        <begin position="150"/>
        <end position="170"/>
    </location>
</feature>
<dbReference type="AlphaFoldDB" id="A0A917MBT4"/>
<proteinExistence type="predicted"/>
<dbReference type="EMBL" id="BMER01000002">
    <property type="protein sequence ID" value="GGG90376.1"/>
    <property type="molecule type" value="Genomic_DNA"/>
</dbReference>
<keyword evidence="4 6" id="KW-1133">Transmembrane helix</keyword>
<dbReference type="InterPro" id="IPR020846">
    <property type="entry name" value="MFS_dom"/>
</dbReference>
<keyword evidence="5 6" id="KW-0472">Membrane</keyword>
<keyword evidence="3 6" id="KW-0812">Transmembrane</keyword>
<gene>
    <name evidence="8" type="ORF">GCM10007415_26060</name>
</gene>
<feature type="transmembrane region" description="Helical" evidence="6">
    <location>
        <begin position="338"/>
        <end position="359"/>
    </location>
</feature>
<evidence type="ECO:0000256" key="4">
    <source>
        <dbReference type="ARBA" id="ARBA00022989"/>
    </source>
</evidence>
<feature type="transmembrane region" description="Helical" evidence="6">
    <location>
        <begin position="182"/>
        <end position="204"/>
    </location>
</feature>
<evidence type="ECO:0000256" key="3">
    <source>
        <dbReference type="ARBA" id="ARBA00022692"/>
    </source>
</evidence>
<feature type="transmembrane region" description="Helical" evidence="6">
    <location>
        <begin position="405"/>
        <end position="425"/>
    </location>
</feature>
<dbReference type="Gene3D" id="1.20.1250.20">
    <property type="entry name" value="MFS general substrate transporter like domains"/>
    <property type="match status" value="2"/>
</dbReference>
<feature type="transmembrane region" description="Helical" evidence="6">
    <location>
        <begin position="282"/>
        <end position="305"/>
    </location>
</feature>
<protein>
    <submittedName>
        <fullName evidence="8">MFS transporter</fullName>
    </submittedName>
</protein>
<comment type="subcellular location">
    <subcellularLocation>
        <location evidence="1">Membrane</location>
        <topology evidence="1">Multi-pass membrane protein</topology>
    </subcellularLocation>
</comment>
<feature type="transmembrane region" description="Helical" evidence="6">
    <location>
        <begin position="249"/>
        <end position="270"/>
    </location>
</feature>
<dbReference type="InterPro" id="IPR036259">
    <property type="entry name" value="MFS_trans_sf"/>
</dbReference>
<reference evidence="8" key="1">
    <citation type="journal article" date="2014" name="Int. J. Syst. Evol. Microbiol.">
        <title>Complete genome sequence of Corynebacterium casei LMG S-19264T (=DSM 44701T), isolated from a smear-ripened cheese.</title>
        <authorList>
            <consortium name="US DOE Joint Genome Institute (JGI-PGF)"/>
            <person name="Walter F."/>
            <person name="Albersmeier A."/>
            <person name="Kalinowski J."/>
            <person name="Ruckert C."/>
        </authorList>
    </citation>
    <scope>NUCLEOTIDE SEQUENCE</scope>
    <source>
        <strain evidence="8">CGMCC 1.12195</strain>
    </source>
</reference>
<evidence type="ECO:0000256" key="1">
    <source>
        <dbReference type="ARBA" id="ARBA00004141"/>
    </source>
</evidence>
<feature type="transmembrane region" description="Helical" evidence="6">
    <location>
        <begin position="312"/>
        <end position="332"/>
    </location>
</feature>
<feature type="transmembrane region" description="Helical" evidence="6">
    <location>
        <begin position="56"/>
        <end position="76"/>
    </location>
</feature>
<dbReference type="Proteomes" id="UP000660862">
    <property type="component" value="Unassembled WGS sequence"/>
</dbReference>
<organism evidence="8 9">
    <name type="scientific">Parapedobacter pyrenivorans</name>
    <dbReference type="NCBI Taxonomy" id="1305674"/>
    <lineage>
        <taxon>Bacteria</taxon>
        <taxon>Pseudomonadati</taxon>
        <taxon>Bacteroidota</taxon>
        <taxon>Sphingobacteriia</taxon>
        <taxon>Sphingobacteriales</taxon>
        <taxon>Sphingobacteriaceae</taxon>
        <taxon>Parapedobacter</taxon>
    </lineage>
</organism>
<dbReference type="FunFam" id="1.20.1250.20:FF:000018">
    <property type="entry name" value="MFS transporter permease"/>
    <property type="match status" value="1"/>
</dbReference>
<evidence type="ECO:0000256" key="2">
    <source>
        <dbReference type="ARBA" id="ARBA00022448"/>
    </source>
</evidence>
<name>A0A917MBT4_9SPHI</name>
<dbReference type="GO" id="GO:0005886">
    <property type="term" value="C:plasma membrane"/>
    <property type="evidence" value="ECO:0007669"/>
    <property type="project" value="TreeGrafter"/>
</dbReference>
<dbReference type="PANTHER" id="PTHR43791">
    <property type="entry name" value="PERMEASE-RELATED"/>
    <property type="match status" value="1"/>
</dbReference>
<keyword evidence="2" id="KW-0813">Transport</keyword>
<feature type="transmembrane region" description="Helical" evidence="6">
    <location>
        <begin position="88"/>
        <end position="108"/>
    </location>
</feature>
<dbReference type="InterPro" id="IPR011701">
    <property type="entry name" value="MFS"/>
</dbReference>
<feature type="transmembrane region" description="Helical" evidence="6">
    <location>
        <begin position="21"/>
        <end position="36"/>
    </location>
</feature>
<dbReference type="PROSITE" id="PS50850">
    <property type="entry name" value="MFS"/>
    <property type="match status" value="1"/>
</dbReference>
<comment type="caution">
    <text evidence="8">The sequence shown here is derived from an EMBL/GenBank/DDBJ whole genome shotgun (WGS) entry which is preliminary data.</text>
</comment>
<dbReference type="CDD" id="cd17319">
    <property type="entry name" value="MFS_ExuT_GudP_like"/>
    <property type="match status" value="1"/>
</dbReference>
<evidence type="ECO:0000256" key="5">
    <source>
        <dbReference type="ARBA" id="ARBA00023136"/>
    </source>
</evidence>